<feature type="compositionally biased region" description="Acidic residues" evidence="8">
    <location>
        <begin position="1200"/>
        <end position="1218"/>
    </location>
</feature>
<keyword evidence="5" id="KW-0159">Chromosome partition</keyword>
<dbReference type="Proteomes" id="UP000750711">
    <property type="component" value="Unassembled WGS sequence"/>
</dbReference>
<dbReference type="Pfam" id="PF03941">
    <property type="entry name" value="INCENP_ARK-bind"/>
    <property type="match status" value="1"/>
</dbReference>
<feature type="region of interest" description="Disordered" evidence="8">
    <location>
        <begin position="738"/>
        <end position="767"/>
    </location>
</feature>
<feature type="compositionally biased region" description="Polar residues" evidence="8">
    <location>
        <begin position="659"/>
        <end position="674"/>
    </location>
</feature>
<feature type="compositionally biased region" description="Polar residues" evidence="8">
    <location>
        <begin position="852"/>
        <end position="862"/>
    </location>
</feature>
<reference evidence="10" key="1">
    <citation type="submission" date="2021-03" db="EMBL/GenBank/DDBJ databases">
        <title>Comparative genomics and phylogenomic investigation of the class Geoglossomycetes provide insights into ecological specialization and systematics.</title>
        <authorList>
            <person name="Melie T."/>
            <person name="Pirro S."/>
            <person name="Miller A.N."/>
            <person name="Quandt A."/>
        </authorList>
    </citation>
    <scope>NUCLEOTIDE SEQUENCE</scope>
    <source>
        <strain evidence="10">CAQ_001_2017</strain>
    </source>
</reference>
<evidence type="ECO:0000256" key="8">
    <source>
        <dbReference type="SAM" id="MobiDB-lite"/>
    </source>
</evidence>
<evidence type="ECO:0000259" key="9">
    <source>
        <dbReference type="Pfam" id="PF03941"/>
    </source>
</evidence>
<feature type="domain" description="Inner centromere protein ARK-binding" evidence="9">
    <location>
        <begin position="1206"/>
        <end position="1260"/>
    </location>
</feature>
<comment type="subcellular location">
    <subcellularLocation>
        <location evidence="2">Cytoplasm</location>
        <location evidence="2">Cytoskeleton</location>
        <location evidence="2">Spindle</location>
    </subcellularLocation>
    <subcellularLocation>
        <location evidence="1">Nucleus</location>
    </subcellularLocation>
</comment>
<proteinExistence type="inferred from homology"/>
<gene>
    <name evidence="10" type="ORF">GP486_006629</name>
</gene>
<feature type="compositionally biased region" description="Polar residues" evidence="8">
    <location>
        <begin position="546"/>
        <end position="575"/>
    </location>
</feature>
<comment type="similarity">
    <text evidence="3">Belongs to the INCENP family.</text>
</comment>
<feature type="compositionally biased region" description="Basic and acidic residues" evidence="8">
    <location>
        <begin position="974"/>
        <end position="988"/>
    </location>
</feature>
<evidence type="ECO:0000256" key="2">
    <source>
        <dbReference type="ARBA" id="ARBA00004186"/>
    </source>
</evidence>
<evidence type="ECO:0000313" key="10">
    <source>
        <dbReference type="EMBL" id="KAH0553194.1"/>
    </source>
</evidence>
<dbReference type="PANTHER" id="PTHR13142">
    <property type="entry name" value="INNER CENTROMERE PROTEIN"/>
    <property type="match status" value="1"/>
</dbReference>
<feature type="compositionally biased region" description="Polar residues" evidence="8">
    <location>
        <begin position="178"/>
        <end position="192"/>
    </location>
</feature>
<evidence type="ECO:0000256" key="1">
    <source>
        <dbReference type="ARBA" id="ARBA00004123"/>
    </source>
</evidence>
<feature type="compositionally biased region" description="Basic and acidic residues" evidence="8">
    <location>
        <begin position="373"/>
        <end position="399"/>
    </location>
</feature>
<feature type="compositionally biased region" description="Basic and acidic residues" evidence="8">
    <location>
        <begin position="683"/>
        <end position="723"/>
    </location>
</feature>
<keyword evidence="6" id="KW-0206">Cytoskeleton</keyword>
<feature type="region of interest" description="Disordered" evidence="8">
    <location>
        <begin position="144"/>
        <end position="405"/>
    </location>
</feature>
<feature type="region of interest" description="Disordered" evidence="8">
    <location>
        <begin position="1175"/>
        <end position="1224"/>
    </location>
</feature>
<evidence type="ECO:0000256" key="5">
    <source>
        <dbReference type="ARBA" id="ARBA00022829"/>
    </source>
</evidence>
<feature type="region of interest" description="Disordered" evidence="8">
    <location>
        <begin position="634"/>
        <end position="725"/>
    </location>
</feature>
<sequence length="1310" mass="143911">MAAVRSRALLPVGSSQWIANERDSVRQFTDAEVEEFAFSVRNEMDWLNEHMADIFSRQQLDVAEVFKTPGKLRGKTPRTARKKNLLEERAPLTDIFANPKAASSPSHETQFYRQIAQVQLAEDPPRSVQDGVVNAVKDRAYRAGKENTDSGYHGMSSDDMDTDEAPTASGMDPIDIATANNTRLNASQTITGRATDERTTEGSYHSAPEELGSRNEHTGSRNGIGSSADALTGVNEKQETLHSPNRSPNRIDEQRYPSVSPIRIVSPAKGTSVEDPVESVLEDGHVSASESQHEDAGSRTTSEGSSPVRPFIRKNSLKLPSLPAREPLTTKKSIGARASRTSHLDQLRANGPSLAGYQGRQTGGKGSSGSQHAGKEPDRDGYRSDDDEHGRGQLDDALKLHSKTSTQRLNEQIYMLGQSRPPRPTKSVLYPELPQVDSEKPTAINLNHGNPLTLVPAMAKPALTDDDDDWIPMKPTVPVKSAGRPHVADVNPADAMEQDTGKVDTYESRHGVSALGLRPVVKTRSPLRQPEIPERGSSILGHHKNASTSILPSPTRLESTTDLSTKPISVSNPNLPSVFEDDNPSSMTTALTGSPTSRRFVDGPSSAKAKLTSMLKSAKGLFASSASVSAAAKMESFSPSSSRTRDHASIEDVMRGKQGSRNGLESVETQQHEAANTGFDARSSADREDKLNEKEAKERERIVKEQQRNDGRLEKAREKERQKAAVYGQEMGKVAILEKPESKAVGPHKHFDGPNKMGPGDTNRNAGIRVNAGTINAVLPDDDVEMTDASAPAPEVPLSRGQVQPPSQVQKPRELRRPTRPTKANSVKPKPTPVAIQVYTSQRELDHRKIHPSNSTLATNLQELLPAPAPKQVGPVGKASNSSLQTVASTNSIKGSTSSASTRSKAPLTAASMRKKEQDEREARRKLEHKREMERKHASQQEEQRRQEEQIREAERQRERERVDSKKITAQKQAIERRRLENAKKGEQKSSTMGAKLRSANNTVRAVEQEKMLPPPPPHRGELGAGRPPSKANTVGNLRPPVESLNRPPIQPNPARPPKRVLPSESIDDEPYYRQANGNGGPSYQQNDSKRRRTNEDLEEELRQKMPPPVRQSVIRKDVPSKPHGYAVTQPPQGASHGGSSLLKSTTTAQHHMQHNKGAHQMEMAKFATAKIPFADNPNATSHKTPVHSARSSPRYPNGEEVELPEVPTDSEDDEEESSSFAVPGWVNSPYMRTALMNQELVDPEEVFGPVGPLHMDEIFRDNARQHRLKIRSSSANWSGQDALTQEDIQSYMEERERLIANGGWTYKTS</sequence>
<keyword evidence="11" id="KW-1185">Reference proteome</keyword>
<dbReference type="PANTHER" id="PTHR13142:SF1">
    <property type="entry name" value="INNER CENTROMERE PROTEIN"/>
    <property type="match status" value="1"/>
</dbReference>
<feature type="compositionally biased region" description="Polar residues" evidence="8">
    <location>
        <begin position="584"/>
        <end position="597"/>
    </location>
</feature>
<feature type="compositionally biased region" description="Polar residues" evidence="8">
    <location>
        <begin position="879"/>
        <end position="904"/>
    </location>
</feature>
<feature type="compositionally biased region" description="Basic and acidic residues" evidence="8">
    <location>
        <begin position="914"/>
        <end position="967"/>
    </location>
</feature>
<feature type="region of interest" description="Disordered" evidence="8">
    <location>
        <begin position="781"/>
        <end position="1160"/>
    </location>
</feature>
<feature type="region of interest" description="Disordered" evidence="8">
    <location>
        <begin position="524"/>
        <end position="605"/>
    </location>
</feature>
<dbReference type="InterPro" id="IPR005635">
    <property type="entry name" value="Inner_centromere_prot_ARK-bd"/>
</dbReference>
<keyword evidence="4" id="KW-0963">Cytoplasm</keyword>
<feature type="compositionally biased region" description="Basic and acidic residues" evidence="8">
    <location>
        <begin position="643"/>
        <end position="655"/>
    </location>
</feature>
<evidence type="ECO:0000256" key="3">
    <source>
        <dbReference type="ARBA" id="ARBA00010042"/>
    </source>
</evidence>
<protein>
    <recommendedName>
        <fullName evidence="9">Inner centromere protein ARK-binding domain-containing protein</fullName>
    </recommendedName>
</protein>
<feature type="compositionally biased region" description="Polar residues" evidence="8">
    <location>
        <begin position="1130"/>
        <end position="1151"/>
    </location>
</feature>
<evidence type="ECO:0000256" key="4">
    <source>
        <dbReference type="ARBA" id="ARBA00022490"/>
    </source>
</evidence>
<dbReference type="EMBL" id="JAGHQM010001556">
    <property type="protein sequence ID" value="KAH0553194.1"/>
    <property type="molecule type" value="Genomic_DNA"/>
</dbReference>
<name>A0A9P8IE59_9PEZI</name>
<organism evidence="10 11">
    <name type="scientific">Trichoglossum hirsutum</name>
    <dbReference type="NCBI Taxonomy" id="265104"/>
    <lineage>
        <taxon>Eukaryota</taxon>
        <taxon>Fungi</taxon>
        <taxon>Dikarya</taxon>
        <taxon>Ascomycota</taxon>
        <taxon>Pezizomycotina</taxon>
        <taxon>Geoglossomycetes</taxon>
        <taxon>Geoglossales</taxon>
        <taxon>Geoglossaceae</taxon>
        <taxon>Trichoglossum</taxon>
    </lineage>
</organism>
<comment type="caution">
    <text evidence="10">The sequence shown here is derived from an EMBL/GenBank/DDBJ whole genome shotgun (WGS) entry which is preliminary data.</text>
</comment>
<dbReference type="GO" id="GO:0005819">
    <property type="term" value="C:spindle"/>
    <property type="evidence" value="ECO:0007669"/>
    <property type="project" value="UniProtKB-SubCell"/>
</dbReference>
<evidence type="ECO:0000256" key="6">
    <source>
        <dbReference type="ARBA" id="ARBA00023212"/>
    </source>
</evidence>
<feature type="compositionally biased region" description="Basic and acidic residues" evidence="8">
    <location>
        <begin position="207"/>
        <end position="219"/>
    </location>
</feature>
<accession>A0A9P8IE59</accession>
<evidence type="ECO:0000256" key="7">
    <source>
        <dbReference type="ARBA" id="ARBA00023242"/>
    </source>
</evidence>
<feature type="compositionally biased region" description="Polar residues" evidence="8">
    <location>
        <begin position="989"/>
        <end position="1004"/>
    </location>
</feature>
<dbReference type="GO" id="GO:0005634">
    <property type="term" value="C:nucleus"/>
    <property type="evidence" value="ECO:0007669"/>
    <property type="project" value="UniProtKB-SubCell"/>
</dbReference>
<keyword evidence="7" id="KW-0539">Nucleus</keyword>
<dbReference type="GO" id="GO:0007059">
    <property type="term" value="P:chromosome segregation"/>
    <property type="evidence" value="ECO:0007669"/>
    <property type="project" value="UniProtKB-KW"/>
</dbReference>
<evidence type="ECO:0000313" key="11">
    <source>
        <dbReference type="Proteomes" id="UP000750711"/>
    </source>
</evidence>
<feature type="compositionally biased region" description="Polar residues" evidence="8">
    <location>
        <begin position="801"/>
        <end position="810"/>
    </location>
</feature>